<evidence type="ECO:0000256" key="8">
    <source>
        <dbReference type="ARBA" id="ARBA00060947"/>
    </source>
</evidence>
<evidence type="ECO:0000256" key="9">
    <source>
        <dbReference type="ARBA" id="ARBA00062039"/>
    </source>
</evidence>
<keyword evidence="12" id="KW-1185">Reference proteome</keyword>
<evidence type="ECO:0000256" key="6">
    <source>
        <dbReference type="ARBA" id="ARBA00023136"/>
    </source>
</evidence>
<reference evidence="11" key="1">
    <citation type="submission" date="2021-01" db="EMBL/GenBank/DDBJ databases">
        <title>Adiantum capillus-veneris genome.</title>
        <authorList>
            <person name="Fang Y."/>
            <person name="Liao Q."/>
        </authorList>
    </citation>
    <scope>NUCLEOTIDE SEQUENCE</scope>
    <source>
        <strain evidence="11">H3</strain>
        <tissue evidence="11">Leaf</tissue>
    </source>
</reference>
<keyword evidence="4" id="KW-0934">Plastid</keyword>
<dbReference type="NCBIfam" id="TIGR03047">
    <property type="entry name" value="PS_II_psb28"/>
    <property type="match status" value="1"/>
</dbReference>
<keyword evidence="3 10" id="KW-0602">Photosynthesis</keyword>
<comment type="similarity">
    <text evidence="8 10">Belongs to the Psb28 family.</text>
</comment>
<keyword evidence="2" id="KW-0150">Chloroplast</keyword>
<dbReference type="Pfam" id="PF03912">
    <property type="entry name" value="Psb28"/>
    <property type="match status" value="1"/>
</dbReference>
<evidence type="ECO:0000256" key="3">
    <source>
        <dbReference type="ARBA" id="ARBA00022531"/>
    </source>
</evidence>
<protein>
    <recommendedName>
        <fullName evidence="10">Photosystem II reaction center Psb28 protein</fullName>
    </recommendedName>
</protein>
<keyword evidence="6" id="KW-0472">Membrane</keyword>
<dbReference type="Proteomes" id="UP000886520">
    <property type="component" value="Chromosome 3"/>
</dbReference>
<dbReference type="GO" id="GO:0015979">
    <property type="term" value="P:photosynthesis"/>
    <property type="evidence" value="ECO:0007669"/>
    <property type="project" value="UniProtKB-KW"/>
</dbReference>
<evidence type="ECO:0000256" key="10">
    <source>
        <dbReference type="RuleBase" id="RU003509"/>
    </source>
</evidence>
<dbReference type="AlphaFoldDB" id="A0A9D4ZRV7"/>
<evidence type="ECO:0000256" key="2">
    <source>
        <dbReference type="ARBA" id="ARBA00022528"/>
    </source>
</evidence>
<dbReference type="PANTHER" id="PTHR34963:SF2">
    <property type="entry name" value="PHOTOSYSTEM II REACTION CENTER PSB28 PROTEIN, CHLOROPLASTIC"/>
    <property type="match status" value="1"/>
</dbReference>
<sequence length="199" mass="21521">MASLVKAPASPCTASTTAHFQQSLPQQSRSLPFLSRSGTGLALSSSAYQCSSSKSSFVGLQTKLENLILHSSSATGSGSTRAVVSMSKPVIQFIKGVNEQTIPDVSLTRSKDGTNGVATFSFEQPSVFDAAGELRDITGLFMQDEEGVLSTVDVSAKFVNGKPSRIEARYIMRTLKDWDRFMRFMERYAEANGLGFVKK</sequence>
<proteinExistence type="inferred from homology"/>
<dbReference type="FunFam" id="2.40.30.220:FF:000001">
    <property type="entry name" value="Photosystem II reaction center Psb28 protein"/>
    <property type="match status" value="1"/>
</dbReference>
<dbReference type="GO" id="GO:0009654">
    <property type="term" value="C:photosystem II oxygen evolving complex"/>
    <property type="evidence" value="ECO:0007669"/>
    <property type="project" value="InterPro"/>
</dbReference>
<gene>
    <name evidence="11" type="ORF">GOP47_0002718</name>
</gene>
<evidence type="ECO:0000256" key="1">
    <source>
        <dbReference type="ARBA" id="ARBA00004185"/>
    </source>
</evidence>
<evidence type="ECO:0000256" key="5">
    <source>
        <dbReference type="ARBA" id="ARBA00023078"/>
    </source>
</evidence>
<dbReference type="Gene3D" id="2.40.30.220">
    <property type="entry name" value="Photosystem II Psb28"/>
    <property type="match status" value="1"/>
</dbReference>
<dbReference type="InterPro" id="IPR038676">
    <property type="entry name" value="Psb28_c1_sf"/>
</dbReference>
<evidence type="ECO:0000313" key="12">
    <source>
        <dbReference type="Proteomes" id="UP000886520"/>
    </source>
</evidence>
<keyword evidence="7 10" id="KW-0604">Photosystem II</keyword>
<accession>A0A9D4ZRV7</accession>
<dbReference type="OrthoDB" id="1938621at2759"/>
<organism evidence="11 12">
    <name type="scientific">Adiantum capillus-veneris</name>
    <name type="common">Maidenhair fern</name>
    <dbReference type="NCBI Taxonomy" id="13818"/>
    <lineage>
        <taxon>Eukaryota</taxon>
        <taxon>Viridiplantae</taxon>
        <taxon>Streptophyta</taxon>
        <taxon>Embryophyta</taxon>
        <taxon>Tracheophyta</taxon>
        <taxon>Polypodiopsida</taxon>
        <taxon>Polypodiidae</taxon>
        <taxon>Polypodiales</taxon>
        <taxon>Pteridineae</taxon>
        <taxon>Pteridaceae</taxon>
        <taxon>Vittarioideae</taxon>
        <taxon>Adiantum</taxon>
    </lineage>
</organism>
<keyword evidence="5" id="KW-0793">Thylakoid</keyword>
<comment type="subunit">
    <text evidence="9">Part of the photosystem II complex.</text>
</comment>
<evidence type="ECO:0000256" key="4">
    <source>
        <dbReference type="ARBA" id="ARBA00022640"/>
    </source>
</evidence>
<dbReference type="InterPro" id="IPR005610">
    <property type="entry name" value="PSII_Psb28_class-1"/>
</dbReference>
<evidence type="ECO:0000256" key="7">
    <source>
        <dbReference type="ARBA" id="ARBA00023276"/>
    </source>
</evidence>
<dbReference type="HAMAP" id="MF_01370">
    <property type="entry name" value="PSII_Psb28"/>
    <property type="match status" value="1"/>
</dbReference>
<evidence type="ECO:0000313" key="11">
    <source>
        <dbReference type="EMBL" id="KAI5082975.1"/>
    </source>
</evidence>
<comment type="subcellular location">
    <subcellularLocation>
        <location evidence="1">Plastid</location>
        <location evidence="1">Chloroplast thylakoid membrane</location>
        <topology evidence="1">Peripheral membrane protein</topology>
        <orientation evidence="1">Stromal side</orientation>
    </subcellularLocation>
</comment>
<dbReference type="EMBL" id="JABFUD020000002">
    <property type="protein sequence ID" value="KAI5082975.1"/>
    <property type="molecule type" value="Genomic_DNA"/>
</dbReference>
<dbReference type="GO" id="GO:0009535">
    <property type="term" value="C:chloroplast thylakoid membrane"/>
    <property type="evidence" value="ECO:0007669"/>
    <property type="project" value="UniProtKB-SubCell"/>
</dbReference>
<comment type="caution">
    <text evidence="11">The sequence shown here is derived from an EMBL/GenBank/DDBJ whole genome shotgun (WGS) entry which is preliminary data.</text>
</comment>
<name>A0A9D4ZRV7_ADICA</name>
<dbReference type="PANTHER" id="PTHR34963">
    <property type="match status" value="1"/>
</dbReference>